<proteinExistence type="predicted"/>
<dbReference type="Proteomes" id="UP000886523">
    <property type="component" value="Unassembled WGS sequence"/>
</dbReference>
<feature type="region of interest" description="Disordered" evidence="1">
    <location>
        <begin position="75"/>
        <end position="112"/>
    </location>
</feature>
<organism evidence="2 3">
    <name type="scientific">Hydnum rufescens UP504</name>
    <dbReference type="NCBI Taxonomy" id="1448309"/>
    <lineage>
        <taxon>Eukaryota</taxon>
        <taxon>Fungi</taxon>
        <taxon>Dikarya</taxon>
        <taxon>Basidiomycota</taxon>
        <taxon>Agaricomycotina</taxon>
        <taxon>Agaricomycetes</taxon>
        <taxon>Cantharellales</taxon>
        <taxon>Hydnaceae</taxon>
        <taxon>Hydnum</taxon>
    </lineage>
</organism>
<gene>
    <name evidence="2" type="ORF">BS47DRAFT_1367617</name>
</gene>
<evidence type="ECO:0000313" key="3">
    <source>
        <dbReference type="Proteomes" id="UP000886523"/>
    </source>
</evidence>
<feature type="compositionally biased region" description="Basic residues" evidence="1">
    <location>
        <begin position="33"/>
        <end position="42"/>
    </location>
</feature>
<reference evidence="2" key="1">
    <citation type="journal article" date="2020" name="Nat. Commun.">
        <title>Large-scale genome sequencing of mycorrhizal fungi provides insights into the early evolution of symbiotic traits.</title>
        <authorList>
            <person name="Miyauchi S."/>
            <person name="Kiss E."/>
            <person name="Kuo A."/>
            <person name="Drula E."/>
            <person name="Kohler A."/>
            <person name="Sanchez-Garcia M."/>
            <person name="Morin E."/>
            <person name="Andreopoulos B."/>
            <person name="Barry K.W."/>
            <person name="Bonito G."/>
            <person name="Buee M."/>
            <person name="Carver A."/>
            <person name="Chen C."/>
            <person name="Cichocki N."/>
            <person name="Clum A."/>
            <person name="Culley D."/>
            <person name="Crous P.W."/>
            <person name="Fauchery L."/>
            <person name="Girlanda M."/>
            <person name="Hayes R.D."/>
            <person name="Keri Z."/>
            <person name="LaButti K."/>
            <person name="Lipzen A."/>
            <person name="Lombard V."/>
            <person name="Magnuson J."/>
            <person name="Maillard F."/>
            <person name="Murat C."/>
            <person name="Nolan M."/>
            <person name="Ohm R.A."/>
            <person name="Pangilinan J."/>
            <person name="Pereira M.F."/>
            <person name="Perotto S."/>
            <person name="Peter M."/>
            <person name="Pfister S."/>
            <person name="Riley R."/>
            <person name="Sitrit Y."/>
            <person name="Stielow J.B."/>
            <person name="Szollosi G."/>
            <person name="Zifcakova L."/>
            <person name="Stursova M."/>
            <person name="Spatafora J.W."/>
            <person name="Tedersoo L."/>
            <person name="Vaario L.M."/>
            <person name="Yamada A."/>
            <person name="Yan M."/>
            <person name="Wang P."/>
            <person name="Xu J."/>
            <person name="Bruns T."/>
            <person name="Baldrian P."/>
            <person name="Vilgalys R."/>
            <person name="Dunand C."/>
            <person name="Henrissat B."/>
            <person name="Grigoriev I.V."/>
            <person name="Hibbett D."/>
            <person name="Nagy L.G."/>
            <person name="Martin F.M."/>
        </authorList>
    </citation>
    <scope>NUCLEOTIDE SEQUENCE</scope>
    <source>
        <strain evidence="2">UP504</strain>
    </source>
</reference>
<protein>
    <submittedName>
        <fullName evidence="2">Uncharacterized protein</fullName>
    </submittedName>
</protein>
<dbReference type="AlphaFoldDB" id="A0A9P6DP92"/>
<accession>A0A9P6DP92</accession>
<comment type="caution">
    <text evidence="2">The sequence shown here is derived from an EMBL/GenBank/DDBJ whole genome shotgun (WGS) entry which is preliminary data.</text>
</comment>
<evidence type="ECO:0000256" key="1">
    <source>
        <dbReference type="SAM" id="MobiDB-lite"/>
    </source>
</evidence>
<dbReference type="EMBL" id="MU129125">
    <property type="protein sequence ID" value="KAF9506063.1"/>
    <property type="molecule type" value="Genomic_DNA"/>
</dbReference>
<sequence length="140" mass="15910">MSEQVCELHRCKRIKVQRDDTRESHQPGLAGRRIGKHGWRSRPSRDILNMAYSDWQGPVQATGPTVNRQAMAPLPLKWPATSPPSPDEEVEGTTHPLGRMVPHTRPSRMVPHPRPFLIGRVLNMQMGNQKARLGRPQIYV</sequence>
<keyword evidence="3" id="KW-1185">Reference proteome</keyword>
<name>A0A9P6DP92_9AGAM</name>
<evidence type="ECO:0000313" key="2">
    <source>
        <dbReference type="EMBL" id="KAF9506063.1"/>
    </source>
</evidence>
<feature type="region of interest" description="Disordered" evidence="1">
    <location>
        <begin position="19"/>
        <end position="42"/>
    </location>
</feature>